<dbReference type="EMBL" id="AUZX01000694">
    <property type="protein sequence ID" value="EQD80415.1"/>
    <property type="molecule type" value="Genomic_DNA"/>
</dbReference>
<name>T1DEI2_9ZZZZ</name>
<dbReference type="AlphaFoldDB" id="T1DEI2"/>
<sequence length="154" mass="16876">VQAFTGWTIRYAMTDMRLFPFSGTDTGIFYAPADLVGRVVNSVGVPTTFFNVTVLGTDGNTYPLGHLPANVGAVQYNINYFAPFYHTMIYRTYIGYNGTDVGLSGGIPGLSGAAASYPIEPGWMMQHFQVVYQTAYYSPLQGGGPRQLHLLQRD</sequence>
<gene>
    <name evidence="1" type="ORF">B1A_00914</name>
</gene>
<evidence type="ECO:0000313" key="1">
    <source>
        <dbReference type="EMBL" id="EQD80415.1"/>
    </source>
</evidence>
<comment type="caution">
    <text evidence="1">The sequence shown here is derived from an EMBL/GenBank/DDBJ whole genome shotgun (WGS) entry which is preliminary data.</text>
</comment>
<dbReference type="GO" id="GO:0016740">
    <property type="term" value="F:transferase activity"/>
    <property type="evidence" value="ECO:0007669"/>
    <property type="project" value="UniProtKB-KW"/>
</dbReference>
<accession>T1DEI2</accession>
<keyword evidence="1" id="KW-0808">Transferase</keyword>
<reference evidence="1" key="2">
    <citation type="journal article" date="2014" name="ISME J.">
        <title>Microbial stratification in low pH oxic and suboxic macroscopic growths along an acid mine drainage.</title>
        <authorList>
            <person name="Mendez-Garcia C."/>
            <person name="Mesa V."/>
            <person name="Sprenger R.R."/>
            <person name="Richter M."/>
            <person name="Diez M.S."/>
            <person name="Solano J."/>
            <person name="Bargiela R."/>
            <person name="Golyshina O.V."/>
            <person name="Manteca A."/>
            <person name="Ramos J.L."/>
            <person name="Gallego J.R."/>
            <person name="Llorente I."/>
            <person name="Martins Dos Santos V.A."/>
            <person name="Jensen O.N."/>
            <person name="Pelaez A.I."/>
            <person name="Sanchez J."/>
            <person name="Ferrer M."/>
        </authorList>
    </citation>
    <scope>NUCLEOTIDE SEQUENCE</scope>
</reference>
<feature type="non-terminal residue" evidence="1">
    <location>
        <position position="154"/>
    </location>
</feature>
<proteinExistence type="predicted"/>
<organism evidence="1">
    <name type="scientific">mine drainage metagenome</name>
    <dbReference type="NCBI Taxonomy" id="410659"/>
    <lineage>
        <taxon>unclassified sequences</taxon>
        <taxon>metagenomes</taxon>
        <taxon>ecological metagenomes</taxon>
    </lineage>
</organism>
<reference evidence="1" key="1">
    <citation type="submission" date="2013-08" db="EMBL/GenBank/DDBJ databases">
        <authorList>
            <person name="Mendez C."/>
            <person name="Richter M."/>
            <person name="Ferrer M."/>
            <person name="Sanchez J."/>
        </authorList>
    </citation>
    <scope>NUCLEOTIDE SEQUENCE</scope>
</reference>
<feature type="non-terminal residue" evidence="1">
    <location>
        <position position="1"/>
    </location>
</feature>
<protein>
    <submittedName>
        <fullName evidence="1">Oligosaccharyl transferase STT3 subunit family</fullName>
    </submittedName>
</protein>